<dbReference type="EMBL" id="OJIN01000195">
    <property type="protein sequence ID" value="SPD75300.1"/>
    <property type="molecule type" value="Genomic_DNA"/>
</dbReference>
<accession>A0A445N0N3</accession>
<reference evidence="1" key="1">
    <citation type="submission" date="2018-01" db="EMBL/GenBank/DDBJ databases">
        <authorList>
            <person name="Regsiter A."/>
            <person name="William W."/>
        </authorList>
    </citation>
    <scope>NUCLEOTIDE SEQUENCE</scope>
    <source>
        <strain evidence="1">TRIP AH-1</strain>
    </source>
</reference>
<dbReference type="AlphaFoldDB" id="A0A445N0N3"/>
<dbReference type="InterPro" id="IPR014710">
    <property type="entry name" value="RmlC-like_jellyroll"/>
</dbReference>
<gene>
    <name evidence="1" type="ORF">PITCH_A520005</name>
</gene>
<sequence length="146" mass="16925">MAISEKLLEIREYGKEGYSPVVDYGAWRVAVLNYSDDLLPQNLTALQRHNETDEIFVLLRGSCILFIGDGDQNVTGFFAEVMQPLKIYNVKKAVWHNHTLTKDAMVLIVENRDTTFDNSPFCQLNESQRRMIVNMTRNLWKDILEQ</sequence>
<dbReference type="Gene3D" id="2.60.120.10">
    <property type="entry name" value="Jelly Rolls"/>
    <property type="match status" value="1"/>
</dbReference>
<organism evidence="1">
    <name type="scientific">uncultured Desulfobacterium sp</name>
    <dbReference type="NCBI Taxonomy" id="201089"/>
    <lineage>
        <taxon>Bacteria</taxon>
        <taxon>Pseudomonadati</taxon>
        <taxon>Thermodesulfobacteriota</taxon>
        <taxon>Desulfobacteria</taxon>
        <taxon>Desulfobacterales</taxon>
        <taxon>Desulfobacteriaceae</taxon>
        <taxon>Desulfobacterium</taxon>
        <taxon>environmental samples</taxon>
    </lineage>
</organism>
<proteinExistence type="predicted"/>
<evidence type="ECO:0000313" key="1">
    <source>
        <dbReference type="EMBL" id="SPD75300.1"/>
    </source>
</evidence>
<name>A0A445N0N3_9BACT</name>
<dbReference type="SUPFAM" id="SSF51182">
    <property type="entry name" value="RmlC-like cupins"/>
    <property type="match status" value="1"/>
</dbReference>
<dbReference type="InterPro" id="IPR011051">
    <property type="entry name" value="RmlC_Cupin_sf"/>
</dbReference>
<protein>
    <submittedName>
        <fullName evidence="1">Uncharacterized protein</fullName>
    </submittedName>
</protein>